<evidence type="ECO:0000313" key="18">
    <source>
        <dbReference type="Proteomes" id="UP001164305"/>
    </source>
</evidence>
<dbReference type="Pfam" id="PF01636">
    <property type="entry name" value="APH"/>
    <property type="match status" value="1"/>
</dbReference>
<dbReference type="InterPro" id="IPR011009">
    <property type="entry name" value="Kinase-like_dom_sf"/>
</dbReference>
<dbReference type="Pfam" id="PF18085">
    <property type="entry name" value="Mak_N_cap"/>
    <property type="match status" value="1"/>
</dbReference>
<keyword evidence="18" id="KW-1185">Reference proteome</keyword>
<evidence type="ECO:0000313" key="17">
    <source>
        <dbReference type="EMBL" id="UYG17950.1"/>
    </source>
</evidence>
<comment type="subunit">
    <text evidence="3">Monomer.</text>
</comment>
<keyword evidence="11" id="KW-0320">Glycogen biosynthesis</keyword>
<organism evidence="17 18">
    <name type="scientific">Brachybacterium huguangmaarense</name>
    <dbReference type="NCBI Taxonomy" id="1652028"/>
    <lineage>
        <taxon>Bacteria</taxon>
        <taxon>Bacillati</taxon>
        <taxon>Actinomycetota</taxon>
        <taxon>Actinomycetes</taxon>
        <taxon>Micrococcales</taxon>
        <taxon>Dermabacteraceae</taxon>
        <taxon>Brachybacterium</taxon>
    </lineage>
</organism>
<evidence type="ECO:0000256" key="9">
    <source>
        <dbReference type="ARBA" id="ARBA00022777"/>
    </source>
</evidence>
<keyword evidence="6" id="KW-0321">Glycogen metabolism</keyword>
<dbReference type="Proteomes" id="UP001164305">
    <property type="component" value="Chromosome"/>
</dbReference>
<dbReference type="EC" id="2.7.1.175" evidence="4"/>
<feature type="domain" description="Maltokinase N-terminal cap" evidence="16">
    <location>
        <begin position="34"/>
        <end position="99"/>
    </location>
</feature>
<evidence type="ECO:0000256" key="1">
    <source>
        <dbReference type="ARBA" id="ARBA00004964"/>
    </source>
</evidence>
<evidence type="ECO:0000256" key="10">
    <source>
        <dbReference type="ARBA" id="ARBA00022840"/>
    </source>
</evidence>
<evidence type="ECO:0000256" key="12">
    <source>
        <dbReference type="ARBA" id="ARBA00023277"/>
    </source>
</evidence>
<evidence type="ECO:0000256" key="5">
    <source>
        <dbReference type="ARBA" id="ARBA00013882"/>
    </source>
</evidence>
<sequence>MDDSTTPVTDSATASGLPALTDLVPLLLPHLVAWMPAQRWYAAKSAAPSDVCLVASAVVAQTGRDQVLDVVVRVGTAPRTTDYQVPLVLSPADAAPAAHGDPAAEIAVLAVPGGSVRVQDATRTAVGRAALLGVVVDGREIAGDGLRLRGEPVAGRGRGRIVSSRLLSGEQSNSSMIVELDGAAPVIAKLFRVLQSGDNPDVVLQGALDAAGSEQVAPLIGAARVTWGEGADADESGHALFIQEFLTGVEDAWRVALRDAVAGVDFSAGARSLGEATARVHRDLADRLPTLDPSPAERERLVSSMLARLEEARAEVPAVDAAAEPLAAVIRRTLDVAWPPFQRIHGDYHLGQVLAVPDRGWVLLDFEGEPMRPLAERSLPDCPVRDVAGMLRSLDYAAGAVLLEHATDVSAWAARARDAFLAGYREIAQIPDDDAVFAVLLAAFEADKAVYEALYEARNRPAWAPIPLAALERIAG</sequence>
<evidence type="ECO:0000256" key="14">
    <source>
        <dbReference type="ARBA" id="ARBA00049067"/>
    </source>
</evidence>
<evidence type="ECO:0000256" key="6">
    <source>
        <dbReference type="ARBA" id="ARBA00022600"/>
    </source>
</evidence>
<comment type="pathway">
    <text evidence="1">Glycan biosynthesis; glycogen biosynthesis.</text>
</comment>
<dbReference type="SUPFAM" id="SSF56112">
    <property type="entry name" value="Protein kinase-like (PK-like)"/>
    <property type="match status" value="1"/>
</dbReference>
<keyword evidence="12" id="KW-0119">Carbohydrate metabolism</keyword>
<evidence type="ECO:0000256" key="2">
    <source>
        <dbReference type="ARBA" id="ARBA00006219"/>
    </source>
</evidence>
<dbReference type="Gene3D" id="3.90.1200.10">
    <property type="match status" value="1"/>
</dbReference>
<comment type="similarity">
    <text evidence="2">Belongs to the aminoglycoside phosphotransferase family.</text>
</comment>
<protein>
    <recommendedName>
        <fullName evidence="5">Maltokinase</fullName>
        <ecNumber evidence="4">2.7.1.175</ecNumber>
    </recommendedName>
    <alternativeName>
        <fullName evidence="13">Maltose-1-phosphate synthase</fullName>
    </alternativeName>
</protein>
<dbReference type="EMBL" id="CP107020">
    <property type="protein sequence ID" value="UYG17950.1"/>
    <property type="molecule type" value="Genomic_DNA"/>
</dbReference>
<reference evidence="17" key="1">
    <citation type="submission" date="2022-10" db="EMBL/GenBank/DDBJ databases">
        <title>Whole-Genome Sequencing of Brachybacterium huguangmaarense BRM-3, Isolated from Betula schmidtii.</title>
        <authorList>
            <person name="Haam D."/>
        </authorList>
    </citation>
    <scope>NUCLEOTIDE SEQUENCE</scope>
    <source>
        <strain evidence="17">BRM-3</strain>
    </source>
</reference>
<evidence type="ECO:0000256" key="7">
    <source>
        <dbReference type="ARBA" id="ARBA00022679"/>
    </source>
</evidence>
<keyword evidence="8" id="KW-0547">Nucleotide-binding</keyword>
<evidence type="ECO:0000256" key="13">
    <source>
        <dbReference type="ARBA" id="ARBA00031251"/>
    </source>
</evidence>
<comment type="catalytic activity">
    <reaction evidence="14">
        <text>D-maltose + ATP = alpha-maltose 1-phosphate + ADP + H(+)</text>
        <dbReference type="Rhea" id="RHEA:31915"/>
        <dbReference type="ChEBI" id="CHEBI:15378"/>
        <dbReference type="ChEBI" id="CHEBI:17306"/>
        <dbReference type="ChEBI" id="CHEBI:30616"/>
        <dbReference type="ChEBI" id="CHEBI:63576"/>
        <dbReference type="ChEBI" id="CHEBI:456216"/>
        <dbReference type="EC" id="2.7.1.175"/>
    </reaction>
</comment>
<evidence type="ECO:0000259" key="16">
    <source>
        <dbReference type="Pfam" id="PF18085"/>
    </source>
</evidence>
<evidence type="ECO:0000256" key="8">
    <source>
        <dbReference type="ARBA" id="ARBA00022741"/>
    </source>
</evidence>
<feature type="domain" description="Aminoglycoside phosphotransferase" evidence="15">
    <location>
        <begin position="222"/>
        <end position="404"/>
    </location>
</feature>
<gene>
    <name evidence="17" type="ORF">BRM3_05915</name>
</gene>
<name>A0ABY6G413_9MICO</name>
<keyword evidence="10" id="KW-0067">ATP-binding</keyword>
<evidence type="ECO:0000256" key="11">
    <source>
        <dbReference type="ARBA" id="ARBA00023056"/>
    </source>
</evidence>
<evidence type="ECO:0000256" key="3">
    <source>
        <dbReference type="ARBA" id="ARBA00011245"/>
    </source>
</evidence>
<keyword evidence="9" id="KW-0418">Kinase</keyword>
<proteinExistence type="inferred from homology"/>
<accession>A0ABY6G413</accession>
<evidence type="ECO:0000256" key="4">
    <source>
        <dbReference type="ARBA" id="ARBA00011962"/>
    </source>
</evidence>
<dbReference type="RefSeq" id="WP_263595156.1">
    <property type="nucleotide sequence ID" value="NZ_CP107020.1"/>
</dbReference>
<evidence type="ECO:0000259" key="15">
    <source>
        <dbReference type="Pfam" id="PF01636"/>
    </source>
</evidence>
<dbReference type="InterPro" id="IPR040999">
    <property type="entry name" value="Mak_N_cap"/>
</dbReference>
<dbReference type="InterPro" id="IPR002575">
    <property type="entry name" value="Aminoglycoside_PTrfase"/>
</dbReference>
<keyword evidence="7" id="KW-0808">Transferase</keyword>